<dbReference type="PATRIC" id="fig|1165867.3.peg.4828"/>
<feature type="domain" description="VWFA" evidence="2">
    <location>
        <begin position="143"/>
        <end position="307"/>
    </location>
</feature>
<gene>
    <name evidence="3" type="ORF">W59_23655</name>
</gene>
<name>I0WM55_RHOOP</name>
<dbReference type="InterPro" id="IPR002035">
    <property type="entry name" value="VWF_A"/>
</dbReference>
<reference evidence="3 4" key="1">
    <citation type="journal article" date="2012" name="J. Bacteriol.">
        <title>Draft genome sequence of the nitrophenol-degrading actinomycete Rhodococcus imtechensis RKJ300.</title>
        <authorList>
            <person name="Vikram S."/>
            <person name="Kumar S."/>
            <person name="Subramanian S."/>
            <person name="Raghava G.P."/>
        </authorList>
    </citation>
    <scope>NUCLEOTIDE SEQUENCE [LARGE SCALE GENOMIC DNA]</scope>
    <source>
        <strain evidence="3 4">RKJ300</strain>
    </source>
</reference>
<dbReference type="Proteomes" id="UP000006447">
    <property type="component" value="Unassembled WGS sequence"/>
</dbReference>
<feature type="compositionally biased region" description="Basic and acidic residues" evidence="1">
    <location>
        <begin position="1"/>
        <end position="10"/>
    </location>
</feature>
<dbReference type="SMART" id="SM00327">
    <property type="entry name" value="VWA"/>
    <property type="match status" value="1"/>
</dbReference>
<dbReference type="Pfam" id="PF13519">
    <property type="entry name" value="VWA_2"/>
    <property type="match status" value="1"/>
</dbReference>
<dbReference type="AlphaFoldDB" id="I0WM55"/>
<dbReference type="InterPro" id="IPR036465">
    <property type="entry name" value="vWFA_dom_sf"/>
</dbReference>
<accession>I0WM55</accession>
<organism evidence="3 4">
    <name type="scientific">Rhodococcus opacus RKJ300 = JCM 13270</name>
    <dbReference type="NCBI Taxonomy" id="1165867"/>
    <lineage>
        <taxon>Bacteria</taxon>
        <taxon>Bacillati</taxon>
        <taxon>Actinomycetota</taxon>
        <taxon>Actinomycetes</taxon>
        <taxon>Mycobacteriales</taxon>
        <taxon>Nocardiaceae</taxon>
        <taxon>Rhodococcus</taxon>
    </lineage>
</organism>
<dbReference type="CDD" id="cd00198">
    <property type="entry name" value="vWFA"/>
    <property type="match status" value="1"/>
</dbReference>
<dbReference type="PROSITE" id="PS50234">
    <property type="entry name" value="VWFA"/>
    <property type="match status" value="1"/>
</dbReference>
<dbReference type="EMBL" id="AJJH01000134">
    <property type="protein sequence ID" value="EID77471.1"/>
    <property type="molecule type" value="Genomic_DNA"/>
</dbReference>
<evidence type="ECO:0000313" key="3">
    <source>
        <dbReference type="EMBL" id="EID77471.1"/>
    </source>
</evidence>
<feature type="compositionally biased region" description="Polar residues" evidence="1">
    <location>
        <begin position="49"/>
        <end position="66"/>
    </location>
</feature>
<protein>
    <submittedName>
        <fullName evidence="3">von Willebrand factor type A</fullName>
    </submittedName>
</protein>
<comment type="caution">
    <text evidence="3">The sequence shown here is derived from an EMBL/GenBank/DDBJ whole genome shotgun (WGS) entry which is preliminary data.</text>
</comment>
<evidence type="ECO:0000259" key="2">
    <source>
        <dbReference type="PROSITE" id="PS50234"/>
    </source>
</evidence>
<feature type="compositionally biased region" description="Basic and acidic residues" evidence="1">
    <location>
        <begin position="38"/>
        <end position="48"/>
    </location>
</feature>
<sequence>MHRQVFEPLRRRPKRLTEAPNLYQGGSGGGHLDVSGRPADDASGDTRRQPTNAATTNERGAQSGTDSAAAANRRQAHRLVHRLALEAPWESPLRRGGPNMVSLRWDGRGGEVDVDRTVGSVIPGQRLRDDHIFVRRRMTRSRSVVLLIDVSGSMKGGRIKTAAAAIGSLAGELTDDAVGVVAFWSDASVVLPLGERRAPSEVLDTVLDIPARGLTNVGFGLSTAIAELDGWPVDDARIILLSDCVHNAGPDPRPLVLGGPRIDVLLDVSEEHDERVGRDLARATGGQLRTVRTAAEVPAGLTCFFAS</sequence>
<proteinExistence type="predicted"/>
<dbReference type="SUPFAM" id="SSF53300">
    <property type="entry name" value="vWA-like"/>
    <property type="match status" value="1"/>
</dbReference>
<feature type="region of interest" description="Disordered" evidence="1">
    <location>
        <begin position="1"/>
        <end position="75"/>
    </location>
</feature>
<dbReference type="Gene3D" id="3.40.50.410">
    <property type="entry name" value="von Willebrand factor, type A domain"/>
    <property type="match status" value="1"/>
</dbReference>
<evidence type="ECO:0000313" key="4">
    <source>
        <dbReference type="Proteomes" id="UP000006447"/>
    </source>
</evidence>
<evidence type="ECO:0000256" key="1">
    <source>
        <dbReference type="SAM" id="MobiDB-lite"/>
    </source>
</evidence>